<accession>A0A511X3G0</accession>
<dbReference type="PANTHER" id="PTHR13355">
    <property type="entry name" value="GLUCOSAMINE 6-PHOSPHATE N-ACETYLTRANSFERASE"/>
    <property type="match status" value="1"/>
</dbReference>
<dbReference type="InterPro" id="IPR016181">
    <property type="entry name" value="Acyl_CoA_acyltransferase"/>
</dbReference>
<evidence type="ECO:0000313" key="3">
    <source>
        <dbReference type="Proteomes" id="UP000321400"/>
    </source>
</evidence>
<dbReference type="STRING" id="442899.SAMN05720591_12535"/>
<sequence>MMLTDHYRIVKQALTPDIYCKLRESVGFQPYAYEDVAVALENTLFSVVIFDRDQPVATGRVVGDGRICFFIKDVVIAPDYQGQSLGKVVMAEIDAYIENVGCDGAYIGLMATPGTEGFYECCGFIQRPTASLGAGMVKFLHKSCV</sequence>
<dbReference type="PROSITE" id="PS51186">
    <property type="entry name" value="GNAT"/>
    <property type="match status" value="1"/>
</dbReference>
<feature type="domain" description="N-acetyltransferase" evidence="1">
    <location>
        <begin position="5"/>
        <end position="141"/>
    </location>
</feature>
<evidence type="ECO:0000313" key="2">
    <source>
        <dbReference type="EMBL" id="GEN57461.1"/>
    </source>
</evidence>
<gene>
    <name evidence="2" type="ORF">HAL01_19250</name>
</gene>
<evidence type="ECO:0000259" key="1">
    <source>
        <dbReference type="PROSITE" id="PS51186"/>
    </source>
</evidence>
<keyword evidence="2" id="KW-0808">Transferase</keyword>
<dbReference type="Proteomes" id="UP000321400">
    <property type="component" value="Unassembled WGS sequence"/>
</dbReference>
<reference evidence="2 3" key="1">
    <citation type="submission" date="2019-07" db="EMBL/GenBank/DDBJ databases">
        <title>Whole genome shotgun sequence of Halolactibacillus alkaliphilus NBRC 103919.</title>
        <authorList>
            <person name="Hosoyama A."/>
            <person name="Uohara A."/>
            <person name="Ohji S."/>
            <person name="Ichikawa N."/>
        </authorList>
    </citation>
    <scope>NUCLEOTIDE SEQUENCE [LARGE SCALE GENOMIC DNA]</scope>
    <source>
        <strain evidence="2 3">NBRC 103919</strain>
    </source>
</reference>
<dbReference type="Pfam" id="PF00583">
    <property type="entry name" value="Acetyltransf_1"/>
    <property type="match status" value="1"/>
</dbReference>
<proteinExistence type="predicted"/>
<dbReference type="CDD" id="cd04301">
    <property type="entry name" value="NAT_SF"/>
    <property type="match status" value="1"/>
</dbReference>
<dbReference type="AlphaFoldDB" id="A0A511X3G0"/>
<dbReference type="GO" id="GO:0008080">
    <property type="term" value="F:N-acetyltransferase activity"/>
    <property type="evidence" value="ECO:0007669"/>
    <property type="project" value="TreeGrafter"/>
</dbReference>
<dbReference type="InterPro" id="IPR000182">
    <property type="entry name" value="GNAT_dom"/>
</dbReference>
<keyword evidence="3" id="KW-1185">Reference proteome</keyword>
<dbReference type="PANTHER" id="PTHR13355:SF23">
    <property type="entry name" value="FAMILY N-ACETYLTRANSFERASE, PUTATIVE (AFU_ORTHOLOGUE AFUA_3G00870)-RELATED"/>
    <property type="match status" value="1"/>
</dbReference>
<dbReference type="SUPFAM" id="SSF55729">
    <property type="entry name" value="Acyl-CoA N-acyltransferases (Nat)"/>
    <property type="match status" value="1"/>
</dbReference>
<organism evidence="2 3">
    <name type="scientific">Halolactibacillus alkaliphilus</name>
    <dbReference type="NCBI Taxonomy" id="442899"/>
    <lineage>
        <taxon>Bacteria</taxon>
        <taxon>Bacillati</taxon>
        <taxon>Bacillota</taxon>
        <taxon>Bacilli</taxon>
        <taxon>Bacillales</taxon>
        <taxon>Bacillaceae</taxon>
        <taxon>Halolactibacillus</taxon>
    </lineage>
</organism>
<dbReference type="EMBL" id="BJYE01000027">
    <property type="protein sequence ID" value="GEN57461.1"/>
    <property type="molecule type" value="Genomic_DNA"/>
</dbReference>
<protein>
    <submittedName>
        <fullName evidence="2">N-acetyltransferase</fullName>
    </submittedName>
</protein>
<name>A0A511X3G0_9BACI</name>
<dbReference type="Gene3D" id="3.40.630.30">
    <property type="match status" value="1"/>
</dbReference>
<dbReference type="InterPro" id="IPR039143">
    <property type="entry name" value="GNPNAT1-like"/>
</dbReference>
<comment type="caution">
    <text evidence="2">The sequence shown here is derived from an EMBL/GenBank/DDBJ whole genome shotgun (WGS) entry which is preliminary data.</text>
</comment>